<evidence type="ECO:0000313" key="1">
    <source>
        <dbReference type="Proteomes" id="UP000035642"/>
    </source>
</evidence>
<name>A0A0K0CXQ2_ANGCA</name>
<accession>A0A0K0CXQ2</accession>
<keyword evidence="1" id="KW-1185">Reference proteome</keyword>
<sequence length="93" mass="10502">MTLIPSRLGYLIAGAKYKQQNEPDIDIAPAASTTQVSYEITETEENPWAFQSPADAEFIGSNKQELQRQNAAIWKQFQETTGKREDGYYVCLP</sequence>
<proteinExistence type="predicted"/>
<dbReference type="WBParaSite" id="ACAC_0000237401-mRNA-1">
    <property type="protein sequence ID" value="ACAC_0000237401-mRNA-1"/>
    <property type="gene ID" value="ACAC_0000237401"/>
</dbReference>
<organism evidence="1 2">
    <name type="scientific">Angiostrongylus cantonensis</name>
    <name type="common">Rat lungworm</name>
    <dbReference type="NCBI Taxonomy" id="6313"/>
    <lineage>
        <taxon>Eukaryota</taxon>
        <taxon>Metazoa</taxon>
        <taxon>Ecdysozoa</taxon>
        <taxon>Nematoda</taxon>
        <taxon>Chromadorea</taxon>
        <taxon>Rhabditida</taxon>
        <taxon>Rhabditina</taxon>
        <taxon>Rhabditomorpha</taxon>
        <taxon>Strongyloidea</taxon>
        <taxon>Metastrongylidae</taxon>
        <taxon>Angiostrongylus</taxon>
    </lineage>
</organism>
<reference evidence="1" key="1">
    <citation type="submission" date="2012-09" db="EMBL/GenBank/DDBJ databases">
        <authorList>
            <person name="Martin A.A."/>
        </authorList>
    </citation>
    <scope>NUCLEOTIDE SEQUENCE</scope>
</reference>
<dbReference type="AlphaFoldDB" id="A0A0K0CXQ2"/>
<dbReference type="Proteomes" id="UP000035642">
    <property type="component" value="Unassembled WGS sequence"/>
</dbReference>
<protein>
    <submittedName>
        <fullName evidence="2">Signal peptide protein</fullName>
    </submittedName>
</protein>
<reference evidence="2" key="2">
    <citation type="submission" date="2017-02" db="UniProtKB">
        <authorList>
            <consortium name="WormBaseParasite"/>
        </authorList>
    </citation>
    <scope>IDENTIFICATION</scope>
</reference>
<evidence type="ECO:0000313" key="2">
    <source>
        <dbReference type="WBParaSite" id="ACAC_0000237401-mRNA-1"/>
    </source>
</evidence>